<dbReference type="PANTHER" id="PTHR43429">
    <property type="entry name" value="PYRIDINE NUCLEOTIDE-DISULFIDE OXIDOREDUCTASE DOMAIN-CONTAINING"/>
    <property type="match status" value="1"/>
</dbReference>
<comment type="cofactor">
    <cofactor evidence="1">
        <name>FAD</name>
        <dbReference type="ChEBI" id="CHEBI:57692"/>
    </cofactor>
</comment>
<protein>
    <submittedName>
        <fullName evidence="6">NADH-dependent phenylglyoxylate dehydrogenase subunit epsilon</fullName>
        <ecNumber evidence="6">1.2.1.58</ecNumber>
    </submittedName>
</protein>
<dbReference type="Gene3D" id="3.30.390.30">
    <property type="match status" value="1"/>
</dbReference>
<dbReference type="Pfam" id="PF07992">
    <property type="entry name" value="Pyr_redox_2"/>
    <property type="match status" value="1"/>
</dbReference>
<dbReference type="AlphaFoldDB" id="A0A4Y7RFK7"/>
<evidence type="ECO:0000313" key="7">
    <source>
        <dbReference type="Proteomes" id="UP000298324"/>
    </source>
</evidence>
<feature type="domain" description="FAD/NAD(P)-binding" evidence="4">
    <location>
        <begin position="2"/>
        <end position="281"/>
    </location>
</feature>
<feature type="domain" description="NADH-rubredoxin oxidoreductase C-terminal" evidence="5">
    <location>
        <begin position="323"/>
        <end position="387"/>
    </location>
</feature>
<evidence type="ECO:0000259" key="4">
    <source>
        <dbReference type="Pfam" id="PF07992"/>
    </source>
</evidence>
<dbReference type="InterPro" id="IPR036188">
    <property type="entry name" value="FAD/NAD-bd_sf"/>
</dbReference>
<dbReference type="Gene3D" id="3.50.50.60">
    <property type="entry name" value="FAD/NAD(P)-binding domain"/>
    <property type="match status" value="2"/>
</dbReference>
<dbReference type="EMBL" id="QFGA01000001">
    <property type="protein sequence ID" value="TEB07563.1"/>
    <property type="molecule type" value="Genomic_DNA"/>
</dbReference>
<gene>
    <name evidence="6" type="primary">padH</name>
    <name evidence="6" type="ORF">Psch_01118</name>
</gene>
<sequence length="416" mass="45081">MRYLILGASATGLSAAGAIRQNDPWGDITVLSGDRHIYSRCLLPDVLAGRRDAAAARFVPEDFLRRNGVRWAGGVKAVKLLPEEKGVAADNGDKFFYDKLLIATGSSSYLPPVENINRGRQVYGLRNLEDVWDITRAAGNCRQAVIMGGGLVGVDAAVSLNEKGLAVVIVEIAGHILPLQLDQRAAASYEALFRNRGIEIITGEMMNRIILDDRQNVTGVQLKSGRVIPCGLVVAATGVRPNIDFLEGTPVEVGRGIKVNEYQETSYPDIYAAGDVCESLEVFTGKVAPTPIWPLAVLQGQVAGTNMAGGRRKIVNNFAFKNSMEFYGLNTVSFGFPEAPDTSYTTYIMESPGSYKKYIFKDGCLRGAILQGDISRAGVTGALIRKNTPVGVAPGKLFDLNYAYFFNQRENGEFVL</sequence>
<dbReference type="PANTHER" id="PTHR43429:SF3">
    <property type="entry name" value="NITRITE REDUCTASE [NAD(P)H]"/>
    <property type="match status" value="1"/>
</dbReference>
<accession>A0A4Y7RFK7</accession>
<dbReference type="Pfam" id="PF18267">
    <property type="entry name" value="Rubredoxin_C"/>
    <property type="match status" value="1"/>
</dbReference>
<reference evidence="6 7" key="1">
    <citation type="journal article" date="2018" name="Environ. Microbiol.">
        <title>Novel energy conservation strategies and behaviour of Pelotomaculum schinkii driving syntrophic propionate catabolism.</title>
        <authorList>
            <person name="Hidalgo-Ahumada C.A.P."/>
            <person name="Nobu M.K."/>
            <person name="Narihiro T."/>
            <person name="Tamaki H."/>
            <person name="Liu W.T."/>
            <person name="Kamagata Y."/>
            <person name="Stams A.J.M."/>
            <person name="Imachi H."/>
            <person name="Sousa D.Z."/>
        </authorList>
    </citation>
    <scope>NUCLEOTIDE SEQUENCE [LARGE SCALE GENOMIC DNA]</scope>
    <source>
        <strain evidence="6 7">HH</strain>
    </source>
</reference>
<keyword evidence="6" id="KW-0560">Oxidoreductase</keyword>
<evidence type="ECO:0000256" key="3">
    <source>
        <dbReference type="ARBA" id="ARBA00022827"/>
    </source>
</evidence>
<organism evidence="6 7">
    <name type="scientific">Pelotomaculum schinkii</name>
    <dbReference type="NCBI Taxonomy" id="78350"/>
    <lineage>
        <taxon>Bacteria</taxon>
        <taxon>Bacillati</taxon>
        <taxon>Bacillota</taxon>
        <taxon>Clostridia</taxon>
        <taxon>Eubacteriales</taxon>
        <taxon>Desulfotomaculaceae</taxon>
        <taxon>Pelotomaculum</taxon>
    </lineage>
</organism>
<keyword evidence="2" id="KW-0285">Flavoprotein</keyword>
<dbReference type="SUPFAM" id="SSF51905">
    <property type="entry name" value="FAD/NAD(P)-binding domain"/>
    <property type="match status" value="1"/>
</dbReference>
<evidence type="ECO:0000256" key="2">
    <source>
        <dbReference type="ARBA" id="ARBA00022630"/>
    </source>
</evidence>
<dbReference type="Proteomes" id="UP000298324">
    <property type="component" value="Unassembled WGS sequence"/>
</dbReference>
<dbReference type="InterPro" id="IPR016156">
    <property type="entry name" value="FAD/NAD-linked_Rdtase_dimer_sf"/>
</dbReference>
<keyword evidence="7" id="KW-1185">Reference proteome</keyword>
<dbReference type="InterPro" id="IPR050260">
    <property type="entry name" value="FAD-bd_OxRdtase"/>
</dbReference>
<evidence type="ECO:0000256" key="1">
    <source>
        <dbReference type="ARBA" id="ARBA00001974"/>
    </source>
</evidence>
<dbReference type="GO" id="GO:0047110">
    <property type="term" value="F:phenylglyoxylate dehydrogenase (acylating) activity"/>
    <property type="evidence" value="ECO:0007669"/>
    <property type="project" value="UniProtKB-EC"/>
</dbReference>
<comment type="caution">
    <text evidence="6">The sequence shown here is derived from an EMBL/GenBank/DDBJ whole genome shotgun (WGS) entry which is preliminary data.</text>
</comment>
<name>A0A4Y7RFK7_9FIRM</name>
<evidence type="ECO:0000259" key="5">
    <source>
        <dbReference type="Pfam" id="PF18267"/>
    </source>
</evidence>
<dbReference type="PRINTS" id="PR00368">
    <property type="entry name" value="FADPNR"/>
</dbReference>
<dbReference type="InterPro" id="IPR023753">
    <property type="entry name" value="FAD/NAD-binding_dom"/>
</dbReference>
<dbReference type="PRINTS" id="PR00411">
    <property type="entry name" value="PNDRDTASEI"/>
</dbReference>
<keyword evidence="3" id="KW-0274">FAD</keyword>
<dbReference type="RefSeq" id="WP_190239421.1">
    <property type="nucleotide sequence ID" value="NZ_QFGA01000001.1"/>
</dbReference>
<evidence type="ECO:0000313" key="6">
    <source>
        <dbReference type="EMBL" id="TEB07563.1"/>
    </source>
</evidence>
<dbReference type="EC" id="1.2.1.58" evidence="6"/>
<proteinExistence type="predicted"/>
<dbReference type="InterPro" id="IPR041575">
    <property type="entry name" value="Rubredoxin_C"/>
</dbReference>